<gene>
    <name evidence="2" type="ORF">RCOM_0536170</name>
</gene>
<dbReference type="InParanoid" id="B9S6G1"/>
<dbReference type="InterPro" id="IPR056592">
    <property type="entry name" value="Beta-prop_At3g26010-like"/>
</dbReference>
<dbReference type="GO" id="GO:0004842">
    <property type="term" value="F:ubiquitin-protein transferase activity"/>
    <property type="evidence" value="ECO:0000318"/>
    <property type="project" value="GO_Central"/>
</dbReference>
<dbReference type="GO" id="GO:0006355">
    <property type="term" value="P:regulation of DNA-templated transcription"/>
    <property type="evidence" value="ECO:0000318"/>
    <property type="project" value="GO_Central"/>
</dbReference>
<name>B9S6G1_RICCO</name>
<dbReference type="EMBL" id="EQ973879">
    <property type="protein sequence ID" value="EEF40851.1"/>
    <property type="molecule type" value="Genomic_DNA"/>
</dbReference>
<dbReference type="InterPro" id="IPR036047">
    <property type="entry name" value="F-box-like_dom_sf"/>
</dbReference>
<protein>
    <recommendedName>
        <fullName evidence="1">F-box protein At3g26010-like beta-propeller domain-containing protein</fullName>
    </recommendedName>
</protein>
<dbReference type="PANTHER" id="PTHR35546:SF25">
    <property type="entry name" value="F-BOX DOMAIN-CONTAINING PROTEIN"/>
    <property type="match status" value="1"/>
</dbReference>
<dbReference type="InterPro" id="IPR017451">
    <property type="entry name" value="F-box-assoc_interact_dom"/>
</dbReference>
<reference evidence="3" key="1">
    <citation type="journal article" date="2010" name="Nat. Biotechnol.">
        <title>Draft genome sequence of the oilseed species Ricinus communis.</title>
        <authorList>
            <person name="Chan A.P."/>
            <person name="Crabtree J."/>
            <person name="Zhao Q."/>
            <person name="Lorenzi H."/>
            <person name="Orvis J."/>
            <person name="Puiu D."/>
            <person name="Melake-Berhan A."/>
            <person name="Jones K.M."/>
            <person name="Redman J."/>
            <person name="Chen G."/>
            <person name="Cahoon E.B."/>
            <person name="Gedil M."/>
            <person name="Stanke M."/>
            <person name="Haas B.J."/>
            <person name="Wortman J.R."/>
            <person name="Fraser-Liggett C.M."/>
            <person name="Ravel J."/>
            <person name="Rabinowicz P.D."/>
        </authorList>
    </citation>
    <scope>NUCLEOTIDE SEQUENCE [LARGE SCALE GENOMIC DNA]</scope>
    <source>
        <strain evidence="3">cv. Hale</strain>
    </source>
</reference>
<dbReference type="Pfam" id="PF24750">
    <property type="entry name" value="b-prop_At3g26010-like"/>
    <property type="match status" value="1"/>
</dbReference>
<dbReference type="NCBIfam" id="TIGR01640">
    <property type="entry name" value="F_box_assoc_1"/>
    <property type="match status" value="1"/>
</dbReference>
<evidence type="ECO:0000313" key="3">
    <source>
        <dbReference type="Proteomes" id="UP000008311"/>
    </source>
</evidence>
<dbReference type="GO" id="GO:0000151">
    <property type="term" value="C:ubiquitin ligase complex"/>
    <property type="evidence" value="ECO:0000318"/>
    <property type="project" value="GO_Central"/>
</dbReference>
<dbReference type="PANTHER" id="PTHR35546">
    <property type="entry name" value="F-BOX PROTEIN INTERACTION DOMAIN PROTEIN-RELATED"/>
    <property type="match status" value="1"/>
</dbReference>
<dbReference type="InterPro" id="IPR055290">
    <property type="entry name" value="At3g26010-like"/>
</dbReference>
<organism evidence="2 3">
    <name type="scientific">Ricinus communis</name>
    <name type="common">Castor bean</name>
    <dbReference type="NCBI Taxonomy" id="3988"/>
    <lineage>
        <taxon>Eukaryota</taxon>
        <taxon>Viridiplantae</taxon>
        <taxon>Streptophyta</taxon>
        <taxon>Embryophyta</taxon>
        <taxon>Tracheophyta</taxon>
        <taxon>Spermatophyta</taxon>
        <taxon>Magnoliopsida</taxon>
        <taxon>eudicotyledons</taxon>
        <taxon>Gunneridae</taxon>
        <taxon>Pentapetalae</taxon>
        <taxon>rosids</taxon>
        <taxon>fabids</taxon>
        <taxon>Malpighiales</taxon>
        <taxon>Euphorbiaceae</taxon>
        <taxon>Acalyphoideae</taxon>
        <taxon>Acalypheae</taxon>
        <taxon>Ricinus</taxon>
    </lineage>
</organism>
<sequence length="339" mass="38035">MANLKCDKLEEMVNDLMIDDVEEDPFSQGIQQWMNMDPLKSDAMTGYDMYPSYWYNSIPPRVVDPSPEDIAKSADNIKMQRGVGIGDIVKEHALPFLSAKSLCKFRTVSKQWDQWIISPFFAHKQTVHYKNVSGLFRQLPGRCPSFISFDQAAFGIPSNSLSFLPEPVDIRSSCNGLVCCQGCDEDQAYYICNPATKDWRKLPSPKLYHGPGTAIVLAFEPSLFNFSANYELICAVNWSDLPALHFEIYSSRTGSWKISETVCCEVDALALNGDGFYMRGIAYWETQSGSVLAFNINYEYFGIFSLPPRSGPTGALTEMHGGLCYLLPQEESKLKCMGT</sequence>
<dbReference type="STRING" id="3988.B9S6G1"/>
<dbReference type="eggNOG" id="ENOG502RQDC">
    <property type="taxonomic scope" value="Eukaryota"/>
</dbReference>
<dbReference type="AlphaFoldDB" id="B9S6G1"/>
<evidence type="ECO:0000259" key="1">
    <source>
        <dbReference type="Pfam" id="PF24750"/>
    </source>
</evidence>
<dbReference type="GO" id="GO:0031146">
    <property type="term" value="P:SCF-dependent proteasomal ubiquitin-dependent protein catabolic process"/>
    <property type="evidence" value="ECO:0000318"/>
    <property type="project" value="GO_Central"/>
</dbReference>
<accession>B9S6G1</accession>
<proteinExistence type="predicted"/>
<evidence type="ECO:0000313" key="2">
    <source>
        <dbReference type="EMBL" id="EEF40851.1"/>
    </source>
</evidence>
<dbReference type="Proteomes" id="UP000008311">
    <property type="component" value="Unassembled WGS sequence"/>
</dbReference>
<dbReference type="SUPFAM" id="SSF81383">
    <property type="entry name" value="F-box domain"/>
    <property type="match status" value="1"/>
</dbReference>
<keyword evidence="3" id="KW-1185">Reference proteome</keyword>
<feature type="domain" description="F-box protein At3g26010-like beta-propeller" evidence="1">
    <location>
        <begin position="171"/>
        <end position="288"/>
    </location>
</feature>